<keyword evidence="2" id="KW-1185">Reference proteome</keyword>
<evidence type="ECO:0000313" key="2">
    <source>
        <dbReference type="Proteomes" id="UP001596317"/>
    </source>
</evidence>
<gene>
    <name evidence="1" type="ORF">ACFP90_01345</name>
</gene>
<dbReference type="RefSeq" id="WP_380053651.1">
    <property type="nucleotide sequence ID" value="NZ_JBHSWB010000001.1"/>
</dbReference>
<comment type="caution">
    <text evidence="1">The sequence shown here is derived from an EMBL/GenBank/DDBJ whole genome shotgun (WGS) entry which is preliminary data.</text>
</comment>
<protein>
    <submittedName>
        <fullName evidence="1">Uncharacterized protein</fullName>
    </submittedName>
</protein>
<dbReference type="EMBL" id="JBHSWB010000001">
    <property type="protein sequence ID" value="MFC6659154.1"/>
    <property type="molecule type" value="Genomic_DNA"/>
</dbReference>
<evidence type="ECO:0000313" key="1">
    <source>
        <dbReference type="EMBL" id="MFC6659154.1"/>
    </source>
</evidence>
<name>A0ABW1ZE69_9DEIO</name>
<proteinExistence type="predicted"/>
<accession>A0ABW1ZE69</accession>
<dbReference type="Proteomes" id="UP001596317">
    <property type="component" value="Unassembled WGS sequence"/>
</dbReference>
<reference evidence="2" key="1">
    <citation type="journal article" date="2019" name="Int. J. Syst. Evol. Microbiol.">
        <title>The Global Catalogue of Microorganisms (GCM) 10K type strain sequencing project: providing services to taxonomists for standard genome sequencing and annotation.</title>
        <authorList>
            <consortium name="The Broad Institute Genomics Platform"/>
            <consortium name="The Broad Institute Genome Sequencing Center for Infectious Disease"/>
            <person name="Wu L."/>
            <person name="Ma J."/>
        </authorList>
    </citation>
    <scope>NUCLEOTIDE SEQUENCE [LARGE SCALE GENOMIC DNA]</scope>
    <source>
        <strain evidence="2">CCUG 63830</strain>
    </source>
</reference>
<organism evidence="1 2">
    <name type="scientific">Deinococcus multiflagellatus</name>
    <dbReference type="NCBI Taxonomy" id="1656887"/>
    <lineage>
        <taxon>Bacteria</taxon>
        <taxon>Thermotogati</taxon>
        <taxon>Deinococcota</taxon>
        <taxon>Deinococci</taxon>
        <taxon>Deinococcales</taxon>
        <taxon>Deinococcaceae</taxon>
        <taxon>Deinococcus</taxon>
    </lineage>
</organism>
<sequence length="224" mass="24041">MKRLGDVPAALSGVVWPPGVQPLGLYRAGRRGEEAVLLDLPTDWAARQSAWGAAMAALGAALAPLPLGSLAFAPWPQAFRVGADRALIVDSLGPHGPQPLRWLPYPDGEVPGTLWLSPPPGQRWSGDPGSFLLLLAPGSDLRAAFAHWLAEASAQGWSAQPPLFGERQALTTLDQPRRRVTLSATLFTLPWGESWAVTLERGWLDTLAGQAHEPDAPEPHWQEA</sequence>